<evidence type="ECO:0000256" key="11">
    <source>
        <dbReference type="SAM" id="MobiDB-lite"/>
    </source>
</evidence>
<evidence type="ECO:0000313" key="13">
    <source>
        <dbReference type="Proteomes" id="UP000198802"/>
    </source>
</evidence>
<keyword evidence="2 10" id="KW-1003">Cell membrane</keyword>
<keyword evidence="3 10" id="KW-0812">Transmembrane</keyword>
<feature type="region of interest" description="Disordered" evidence="11">
    <location>
        <begin position="1"/>
        <end position="20"/>
    </location>
</feature>
<comment type="catalytic activity">
    <reaction evidence="8">
        <text>fluoride(in) = fluoride(out)</text>
        <dbReference type="Rhea" id="RHEA:76159"/>
        <dbReference type="ChEBI" id="CHEBI:17051"/>
    </reaction>
    <physiologicalReaction direction="left-to-right" evidence="8">
        <dbReference type="Rhea" id="RHEA:76160"/>
    </physiologicalReaction>
</comment>
<keyword evidence="5 10" id="KW-0472">Membrane</keyword>
<feature type="binding site" evidence="10">
    <location>
        <position position="106"/>
    </location>
    <ligand>
        <name>Na(+)</name>
        <dbReference type="ChEBI" id="CHEBI:29101"/>
        <note>structural</note>
    </ligand>
</feature>
<protein>
    <recommendedName>
        <fullName evidence="10">Fluoride-specific ion channel FluC</fullName>
    </recommendedName>
</protein>
<evidence type="ECO:0000256" key="4">
    <source>
        <dbReference type="ARBA" id="ARBA00022989"/>
    </source>
</evidence>
<dbReference type="HAMAP" id="MF_00454">
    <property type="entry name" value="FluC"/>
    <property type="match status" value="1"/>
</dbReference>
<evidence type="ECO:0000256" key="9">
    <source>
        <dbReference type="ARBA" id="ARBA00049940"/>
    </source>
</evidence>
<keyword evidence="10" id="KW-0915">Sodium</keyword>
<dbReference type="AlphaFoldDB" id="A0A0S4QK17"/>
<keyword evidence="10" id="KW-0813">Transport</keyword>
<reference evidence="13" key="1">
    <citation type="submission" date="2015-11" db="EMBL/GenBank/DDBJ databases">
        <authorList>
            <person name="Varghese N."/>
        </authorList>
    </citation>
    <scope>NUCLEOTIDE SEQUENCE [LARGE SCALE GENOMIC DNA]</scope>
    <source>
        <strain evidence="13">DSM 45899</strain>
    </source>
</reference>
<proteinExistence type="inferred from homology"/>
<feature type="binding site" evidence="10">
    <location>
        <position position="103"/>
    </location>
    <ligand>
        <name>Na(+)</name>
        <dbReference type="ChEBI" id="CHEBI:29101"/>
        <note>structural</note>
    </ligand>
</feature>
<dbReference type="GO" id="GO:0062054">
    <property type="term" value="F:fluoride channel activity"/>
    <property type="evidence" value="ECO:0007669"/>
    <property type="project" value="UniProtKB-UniRule"/>
</dbReference>
<evidence type="ECO:0000256" key="10">
    <source>
        <dbReference type="HAMAP-Rule" id="MF_00454"/>
    </source>
</evidence>
<evidence type="ECO:0000256" key="3">
    <source>
        <dbReference type="ARBA" id="ARBA00022692"/>
    </source>
</evidence>
<gene>
    <name evidence="10" type="primary">fluC</name>
    <name evidence="10" type="synonym">crcB</name>
    <name evidence="12" type="ORF">Ga0074812_10557</name>
</gene>
<evidence type="ECO:0000256" key="2">
    <source>
        <dbReference type="ARBA" id="ARBA00022475"/>
    </source>
</evidence>
<accession>A0A0S4QK17</accession>
<dbReference type="Pfam" id="PF02537">
    <property type="entry name" value="CRCB"/>
    <property type="match status" value="1"/>
</dbReference>
<keyword evidence="13" id="KW-1185">Reference proteome</keyword>
<feature type="transmembrane region" description="Helical" evidence="10">
    <location>
        <begin position="95"/>
        <end position="113"/>
    </location>
</feature>
<feature type="transmembrane region" description="Helical" evidence="10">
    <location>
        <begin position="128"/>
        <end position="149"/>
    </location>
</feature>
<name>A0A0S4QK17_9ACTN</name>
<dbReference type="GO" id="GO:0005886">
    <property type="term" value="C:plasma membrane"/>
    <property type="evidence" value="ECO:0007669"/>
    <property type="project" value="UniProtKB-SubCell"/>
</dbReference>
<comment type="activity regulation">
    <text evidence="10">Na(+) is not transported, but it plays an essential structural role and its presence is essential for fluoride channel function.</text>
</comment>
<dbReference type="EMBL" id="FAOZ01000005">
    <property type="protein sequence ID" value="CUU55407.1"/>
    <property type="molecule type" value="Genomic_DNA"/>
</dbReference>
<organism evidence="12 13">
    <name type="scientific">Parafrankia irregularis</name>
    <dbReference type="NCBI Taxonomy" id="795642"/>
    <lineage>
        <taxon>Bacteria</taxon>
        <taxon>Bacillati</taxon>
        <taxon>Actinomycetota</taxon>
        <taxon>Actinomycetes</taxon>
        <taxon>Frankiales</taxon>
        <taxon>Frankiaceae</taxon>
        <taxon>Parafrankia</taxon>
    </lineage>
</organism>
<evidence type="ECO:0000256" key="6">
    <source>
        <dbReference type="ARBA" id="ARBA00023303"/>
    </source>
</evidence>
<evidence type="ECO:0000256" key="8">
    <source>
        <dbReference type="ARBA" id="ARBA00035585"/>
    </source>
</evidence>
<dbReference type="GO" id="GO:0140114">
    <property type="term" value="P:cellular detoxification of fluoride"/>
    <property type="evidence" value="ECO:0007669"/>
    <property type="project" value="UniProtKB-UniRule"/>
</dbReference>
<dbReference type="RefSeq" id="WP_242666150.1">
    <property type="nucleotide sequence ID" value="NZ_FAOZ01000005.1"/>
</dbReference>
<evidence type="ECO:0000256" key="7">
    <source>
        <dbReference type="ARBA" id="ARBA00035120"/>
    </source>
</evidence>
<keyword evidence="6 10" id="KW-0407">Ion channel</keyword>
<comment type="function">
    <text evidence="9 10">Fluoride-specific ion channel. Important for reducing fluoride concentration in the cell, thus reducing its toxicity.</text>
</comment>
<evidence type="ECO:0000313" key="12">
    <source>
        <dbReference type="EMBL" id="CUU55407.1"/>
    </source>
</evidence>
<evidence type="ECO:0000256" key="5">
    <source>
        <dbReference type="ARBA" id="ARBA00023136"/>
    </source>
</evidence>
<dbReference type="GO" id="GO:0046872">
    <property type="term" value="F:metal ion binding"/>
    <property type="evidence" value="ECO:0007669"/>
    <property type="project" value="UniProtKB-KW"/>
</dbReference>
<evidence type="ECO:0000256" key="1">
    <source>
        <dbReference type="ARBA" id="ARBA00004651"/>
    </source>
</evidence>
<dbReference type="Proteomes" id="UP000198802">
    <property type="component" value="Unassembled WGS sequence"/>
</dbReference>
<dbReference type="PANTHER" id="PTHR28259:SF1">
    <property type="entry name" value="FLUORIDE EXPORT PROTEIN 1-RELATED"/>
    <property type="match status" value="1"/>
</dbReference>
<dbReference type="InterPro" id="IPR003691">
    <property type="entry name" value="FluC"/>
</dbReference>
<keyword evidence="10" id="KW-0479">Metal-binding</keyword>
<keyword evidence="10" id="KW-0406">Ion transport</keyword>
<keyword evidence="4 10" id="KW-1133">Transmembrane helix</keyword>
<comment type="subcellular location">
    <subcellularLocation>
        <location evidence="1 10">Cell membrane</location>
        <topology evidence="1 10">Multi-pass membrane protein</topology>
    </subcellularLocation>
</comment>
<sequence length="196" mass="19588">MPSPSHPRPVDPDVDLSDPGEQVELRPAPWPVLGAIAVGGALGALARRGLAVAFPHEPGGFDGATLAINTSGCFLIGVLMELVATVWAGRRLVRPFLGVGVLGGYTTFSTYVIDVQQSVDAGAVDTALVFLAVSVIAALAAVATGSALAERALRRQAPTVANPDLGPGLSADTHADVGGVARECDGGGCGSGGGAR</sequence>
<feature type="transmembrane region" description="Helical" evidence="10">
    <location>
        <begin position="66"/>
        <end position="88"/>
    </location>
</feature>
<dbReference type="PANTHER" id="PTHR28259">
    <property type="entry name" value="FLUORIDE EXPORT PROTEIN 1-RELATED"/>
    <property type="match status" value="1"/>
</dbReference>
<comment type="similarity">
    <text evidence="7 10">Belongs to the fluoride channel Fluc/FEX (TC 1.A.43) family.</text>
</comment>